<dbReference type="AlphaFoldDB" id="A0A6C0LTC7"/>
<feature type="transmembrane region" description="Helical" evidence="1">
    <location>
        <begin position="74"/>
        <end position="92"/>
    </location>
</feature>
<reference evidence="2" key="1">
    <citation type="journal article" date="2020" name="Nature">
        <title>Giant virus diversity and host interactions through global metagenomics.</title>
        <authorList>
            <person name="Schulz F."/>
            <person name="Roux S."/>
            <person name="Paez-Espino D."/>
            <person name="Jungbluth S."/>
            <person name="Walsh D.A."/>
            <person name="Denef V.J."/>
            <person name="McMahon K.D."/>
            <person name="Konstantinidis K.T."/>
            <person name="Eloe-Fadrosh E.A."/>
            <person name="Kyrpides N.C."/>
            <person name="Woyke T."/>
        </authorList>
    </citation>
    <scope>NUCLEOTIDE SEQUENCE</scope>
    <source>
        <strain evidence="2">GVMAG-S-1014582-52</strain>
    </source>
</reference>
<protein>
    <submittedName>
        <fullName evidence="2">Uncharacterized protein</fullName>
    </submittedName>
</protein>
<evidence type="ECO:0000256" key="1">
    <source>
        <dbReference type="SAM" id="Phobius"/>
    </source>
</evidence>
<dbReference type="EMBL" id="MN740556">
    <property type="protein sequence ID" value="QHU33011.1"/>
    <property type="molecule type" value="Genomic_DNA"/>
</dbReference>
<keyword evidence="1" id="KW-1133">Transmembrane helix</keyword>
<keyword evidence="1" id="KW-0812">Transmembrane</keyword>
<feature type="transmembrane region" description="Helical" evidence="1">
    <location>
        <begin position="12"/>
        <end position="32"/>
    </location>
</feature>
<accession>A0A6C0LTC7</accession>
<keyword evidence="1" id="KW-0472">Membrane</keyword>
<organism evidence="2">
    <name type="scientific">viral metagenome</name>
    <dbReference type="NCBI Taxonomy" id="1070528"/>
    <lineage>
        <taxon>unclassified sequences</taxon>
        <taxon>metagenomes</taxon>
        <taxon>organismal metagenomes</taxon>
    </lineage>
</organism>
<name>A0A6C0LTC7_9ZZZZ</name>
<proteinExistence type="predicted"/>
<evidence type="ECO:0000313" key="2">
    <source>
        <dbReference type="EMBL" id="QHU33011.1"/>
    </source>
</evidence>
<sequence>MTSLIYDPFKFIGQIELFTMTVLGSFVTWKLLNALYDNFYELIIDIIVESGESDKYFMKIGKHHVQIGVIYKEFIKWIFIIIILMFGYNVIVKKHTFVNK</sequence>